<dbReference type="GO" id="GO:0050684">
    <property type="term" value="P:regulation of mRNA processing"/>
    <property type="evidence" value="ECO:0007669"/>
    <property type="project" value="TreeGrafter"/>
</dbReference>
<organism evidence="12">
    <name type="scientific">Aureoumbra lagunensis</name>
    <dbReference type="NCBI Taxonomy" id="44058"/>
    <lineage>
        <taxon>Eukaryota</taxon>
        <taxon>Sar</taxon>
        <taxon>Stramenopiles</taxon>
        <taxon>Ochrophyta</taxon>
        <taxon>Pelagophyceae</taxon>
        <taxon>Pelagomonadales</taxon>
        <taxon>Aureoumbra</taxon>
    </lineage>
</organism>
<feature type="region of interest" description="Disordered" evidence="10">
    <location>
        <begin position="759"/>
        <end position="782"/>
    </location>
</feature>
<dbReference type="Pfam" id="PF00069">
    <property type="entry name" value="Pkinase"/>
    <property type="match status" value="2"/>
</dbReference>
<dbReference type="InterPro" id="IPR000719">
    <property type="entry name" value="Prot_kinase_dom"/>
</dbReference>
<sequence length="852" mass="97405">MDEDDPGEKESELSDDVSDLDGEDSDGYRPGGYHPIAIGDELRNGRYVVIEKLGWGHFSTVWLVEDTSNHKFCALKVQKSAPHYTDAALDEIELLRHAGKMRKKNNGACRLVQLLDNFEEKGPHGRHICMVFELLGANLLSVIRKSEYRGLSISTVRNLTLQLCQGLDFLHGECGIIHTDLKPENILLKTPGKKIRAQLDARKKNHADPEKKKRELQNRIAQSSNADERKKLKKKLKRQKQKANKKKKGTLSEEHRFEWPTNDCIILTLQNLPAKHFRWLKAMPHFLRPHFLPNNNNMLSSSEIAHECHSTTNFQLSLNIKVLLFISWVRIYQAFGPDHRPNNEQPSTLDSARWIFSLGKDLTFSIVGTPRTNKNIQNFSHWELCLESPSSLLPVATYLEDKIPGLFFISFLQNDQEETFPTKHLFDLARDSYNSTIAFDLSQWPFFDLESKQEEMNTVKKKKNIIMASPQPLAKRLEYAAQTPAFFLRHLEFHDNYDDTVEEHEALISPIRPHDSDSSDSESMGVPRSLEKAEIVIVDLGNACWRHKHFTDDIQTRQYRAPEVIVGAEYDTSADVWSLACVIFELLTGDLLFDPRAGADYDRDEDHLAQMQELLGRYPKDLATQPKARTFFNRHAELKHIHHLNFWDLSSVLTKKYHHDPRDAQAVADFLLPMLQFYPKKRATAADCLRHPWLYESSPNNTSNNNHVITTTTHVDFAEHCPSSQIPQEELLADSEPRHFPGSISIVPPTEIPCDAFSADESDESPKAHTLREQHQSLDTADTNDFESFHTFQDMYNEVDQDYESPDERFLAAAVNTQHLVDQAARDDLLDVWCEAATNGSPATVTAQYGDV</sequence>
<feature type="compositionally biased region" description="Basic and acidic residues" evidence="10">
    <location>
        <begin position="199"/>
        <end position="217"/>
    </location>
</feature>
<keyword evidence="5" id="KW-0418">Kinase</keyword>
<evidence type="ECO:0000313" key="12">
    <source>
        <dbReference type="EMBL" id="CAE0373275.1"/>
    </source>
</evidence>
<reference evidence="12" key="1">
    <citation type="submission" date="2021-01" db="EMBL/GenBank/DDBJ databases">
        <authorList>
            <person name="Corre E."/>
            <person name="Pelletier E."/>
            <person name="Niang G."/>
            <person name="Scheremetjew M."/>
            <person name="Finn R."/>
            <person name="Kale V."/>
            <person name="Holt S."/>
            <person name="Cochrane G."/>
            <person name="Meng A."/>
            <person name="Brown T."/>
            <person name="Cohen L."/>
        </authorList>
    </citation>
    <scope>NUCLEOTIDE SEQUENCE</scope>
    <source>
        <strain evidence="12">CCMP1510</strain>
    </source>
</reference>
<protein>
    <recommendedName>
        <fullName evidence="1">non-specific serine/threonine protein kinase</fullName>
        <ecNumber evidence="1">2.7.11.1</ecNumber>
    </recommendedName>
</protein>
<feature type="binding site" evidence="9">
    <location>
        <position position="76"/>
    </location>
    <ligand>
        <name>ATP</name>
        <dbReference type="ChEBI" id="CHEBI:30616"/>
    </ligand>
</feature>
<evidence type="ECO:0000256" key="2">
    <source>
        <dbReference type="ARBA" id="ARBA00022527"/>
    </source>
</evidence>
<accession>A0A7S3NQT1</accession>
<comment type="catalytic activity">
    <reaction evidence="7">
        <text>L-threonyl-[protein] + ATP = O-phospho-L-threonyl-[protein] + ADP + H(+)</text>
        <dbReference type="Rhea" id="RHEA:46608"/>
        <dbReference type="Rhea" id="RHEA-COMP:11060"/>
        <dbReference type="Rhea" id="RHEA-COMP:11605"/>
        <dbReference type="ChEBI" id="CHEBI:15378"/>
        <dbReference type="ChEBI" id="CHEBI:30013"/>
        <dbReference type="ChEBI" id="CHEBI:30616"/>
        <dbReference type="ChEBI" id="CHEBI:61977"/>
        <dbReference type="ChEBI" id="CHEBI:456216"/>
        <dbReference type="EC" id="2.7.11.1"/>
    </reaction>
</comment>
<feature type="domain" description="Protein kinase" evidence="11">
    <location>
        <begin position="47"/>
        <end position="694"/>
    </location>
</feature>
<feature type="compositionally biased region" description="Basic residues" evidence="10">
    <location>
        <begin position="231"/>
        <end position="249"/>
    </location>
</feature>
<name>A0A7S3NQT1_9STRA</name>
<keyword evidence="2" id="KW-0723">Serine/threonine-protein kinase</keyword>
<evidence type="ECO:0000256" key="1">
    <source>
        <dbReference type="ARBA" id="ARBA00012513"/>
    </source>
</evidence>
<dbReference type="SMART" id="SM00220">
    <property type="entry name" value="S_TKc"/>
    <property type="match status" value="1"/>
</dbReference>
<dbReference type="PROSITE" id="PS00108">
    <property type="entry name" value="PROTEIN_KINASE_ST"/>
    <property type="match status" value="1"/>
</dbReference>
<dbReference type="PROSITE" id="PS00107">
    <property type="entry name" value="PROTEIN_KINASE_ATP"/>
    <property type="match status" value="1"/>
</dbReference>
<dbReference type="PANTHER" id="PTHR47634:SF9">
    <property type="entry name" value="PROTEIN KINASE DOMAIN-CONTAINING PROTEIN-RELATED"/>
    <property type="match status" value="1"/>
</dbReference>
<proteinExistence type="predicted"/>
<dbReference type="SUPFAM" id="SSF56112">
    <property type="entry name" value="Protein kinase-like (PK-like)"/>
    <property type="match status" value="1"/>
</dbReference>
<dbReference type="InterPro" id="IPR051334">
    <property type="entry name" value="SRPK"/>
</dbReference>
<dbReference type="GO" id="GO:0000245">
    <property type="term" value="P:spliceosomal complex assembly"/>
    <property type="evidence" value="ECO:0007669"/>
    <property type="project" value="TreeGrafter"/>
</dbReference>
<evidence type="ECO:0000259" key="11">
    <source>
        <dbReference type="PROSITE" id="PS50011"/>
    </source>
</evidence>
<feature type="compositionally biased region" description="Basic and acidic residues" evidence="10">
    <location>
        <begin position="764"/>
        <end position="776"/>
    </location>
</feature>
<keyword evidence="6 9" id="KW-0067">ATP-binding</keyword>
<dbReference type="GO" id="GO:0004674">
    <property type="term" value="F:protein serine/threonine kinase activity"/>
    <property type="evidence" value="ECO:0007669"/>
    <property type="project" value="UniProtKB-KW"/>
</dbReference>
<dbReference type="PANTHER" id="PTHR47634">
    <property type="entry name" value="PROTEIN KINASE DOMAIN-CONTAINING PROTEIN-RELATED"/>
    <property type="match status" value="1"/>
</dbReference>
<evidence type="ECO:0000256" key="8">
    <source>
        <dbReference type="ARBA" id="ARBA00048679"/>
    </source>
</evidence>
<dbReference type="GO" id="GO:0005524">
    <property type="term" value="F:ATP binding"/>
    <property type="evidence" value="ECO:0007669"/>
    <property type="project" value="UniProtKB-UniRule"/>
</dbReference>
<keyword evidence="3" id="KW-0808">Transferase</keyword>
<evidence type="ECO:0000256" key="6">
    <source>
        <dbReference type="ARBA" id="ARBA00022840"/>
    </source>
</evidence>
<evidence type="ECO:0000256" key="5">
    <source>
        <dbReference type="ARBA" id="ARBA00022777"/>
    </source>
</evidence>
<dbReference type="InterPro" id="IPR017441">
    <property type="entry name" value="Protein_kinase_ATP_BS"/>
</dbReference>
<evidence type="ECO:0000256" key="3">
    <source>
        <dbReference type="ARBA" id="ARBA00022679"/>
    </source>
</evidence>
<feature type="region of interest" description="Disordered" evidence="10">
    <location>
        <begin position="199"/>
        <end position="253"/>
    </location>
</feature>
<gene>
    <name evidence="12" type="ORF">ALAG00032_LOCUS14076</name>
</gene>
<dbReference type="EMBL" id="HBIJ01021715">
    <property type="protein sequence ID" value="CAE0373275.1"/>
    <property type="molecule type" value="Transcribed_RNA"/>
</dbReference>
<dbReference type="AlphaFoldDB" id="A0A7S3NQT1"/>
<dbReference type="Gene3D" id="1.10.510.10">
    <property type="entry name" value="Transferase(Phosphotransferase) domain 1"/>
    <property type="match status" value="2"/>
</dbReference>
<keyword evidence="4 9" id="KW-0547">Nucleotide-binding</keyword>
<evidence type="ECO:0000256" key="7">
    <source>
        <dbReference type="ARBA" id="ARBA00047899"/>
    </source>
</evidence>
<dbReference type="InterPro" id="IPR011009">
    <property type="entry name" value="Kinase-like_dom_sf"/>
</dbReference>
<dbReference type="FunFam" id="1.10.510.10:FF:000339">
    <property type="entry name" value="Serine/threonine-protein kinase SRPK-like protein"/>
    <property type="match status" value="1"/>
</dbReference>
<dbReference type="PROSITE" id="PS50011">
    <property type="entry name" value="PROTEIN_KINASE_DOM"/>
    <property type="match status" value="1"/>
</dbReference>
<dbReference type="Gene3D" id="3.30.200.20">
    <property type="entry name" value="Phosphorylase Kinase, domain 1"/>
    <property type="match status" value="1"/>
</dbReference>
<evidence type="ECO:0000256" key="9">
    <source>
        <dbReference type="PROSITE-ProRule" id="PRU10141"/>
    </source>
</evidence>
<feature type="compositionally biased region" description="Acidic residues" evidence="10">
    <location>
        <begin position="1"/>
        <end position="25"/>
    </location>
</feature>
<comment type="catalytic activity">
    <reaction evidence="8">
        <text>L-seryl-[protein] + ATP = O-phospho-L-seryl-[protein] + ADP + H(+)</text>
        <dbReference type="Rhea" id="RHEA:17989"/>
        <dbReference type="Rhea" id="RHEA-COMP:9863"/>
        <dbReference type="Rhea" id="RHEA-COMP:11604"/>
        <dbReference type="ChEBI" id="CHEBI:15378"/>
        <dbReference type="ChEBI" id="CHEBI:29999"/>
        <dbReference type="ChEBI" id="CHEBI:30616"/>
        <dbReference type="ChEBI" id="CHEBI:83421"/>
        <dbReference type="ChEBI" id="CHEBI:456216"/>
        <dbReference type="EC" id="2.7.11.1"/>
    </reaction>
</comment>
<dbReference type="EC" id="2.7.11.1" evidence="1"/>
<dbReference type="InterPro" id="IPR008271">
    <property type="entry name" value="Ser/Thr_kinase_AS"/>
</dbReference>
<evidence type="ECO:0000256" key="10">
    <source>
        <dbReference type="SAM" id="MobiDB-lite"/>
    </source>
</evidence>
<feature type="region of interest" description="Disordered" evidence="10">
    <location>
        <begin position="1"/>
        <end position="31"/>
    </location>
</feature>
<evidence type="ECO:0000256" key="4">
    <source>
        <dbReference type="ARBA" id="ARBA00022741"/>
    </source>
</evidence>
<dbReference type="FunFam" id="3.30.200.20:FF:000770">
    <property type="entry name" value="SRSF protein kinase 2"/>
    <property type="match status" value="1"/>
</dbReference>